<dbReference type="AlphaFoldDB" id="A0A1Q2MH45"/>
<evidence type="ECO:0000313" key="3">
    <source>
        <dbReference type="Proteomes" id="UP000188181"/>
    </source>
</evidence>
<dbReference type="RefSeq" id="WP_146683790.1">
    <property type="nucleotide sequence ID" value="NZ_CP019646.1"/>
</dbReference>
<dbReference type="STRING" id="1851148.SMSP2_02004"/>
<evidence type="ECO:0000313" key="2">
    <source>
        <dbReference type="EMBL" id="AQQ71627.1"/>
    </source>
</evidence>
<dbReference type="InterPro" id="IPR052024">
    <property type="entry name" value="Methanogen_methyltrans"/>
</dbReference>
<dbReference type="GO" id="GO:0008168">
    <property type="term" value="F:methyltransferase activity"/>
    <property type="evidence" value="ECO:0007669"/>
    <property type="project" value="UniProtKB-KW"/>
</dbReference>
<keyword evidence="2" id="KW-0808">Transferase</keyword>
<evidence type="ECO:0000259" key="1">
    <source>
        <dbReference type="Pfam" id="PF01208"/>
    </source>
</evidence>
<dbReference type="GO" id="GO:0006779">
    <property type="term" value="P:porphyrin-containing compound biosynthetic process"/>
    <property type="evidence" value="ECO:0007669"/>
    <property type="project" value="InterPro"/>
</dbReference>
<dbReference type="PANTHER" id="PTHR47099:SF1">
    <property type="entry name" value="METHYLCOBAMIDE:COM METHYLTRANSFERASE MTBA"/>
    <property type="match status" value="1"/>
</dbReference>
<name>A0A1Q2MH45_9BACT</name>
<feature type="domain" description="Uroporphyrinogen decarboxylase (URO-D)" evidence="1">
    <location>
        <begin position="68"/>
        <end position="337"/>
    </location>
</feature>
<dbReference type="GO" id="GO:0032259">
    <property type="term" value="P:methylation"/>
    <property type="evidence" value="ECO:0007669"/>
    <property type="project" value="UniProtKB-KW"/>
</dbReference>
<sequence>MPDFQNLLRVLERKKPDEPTLFEFFLNPDLYRELAGADIAAMEPDFDFLGCGLVKINAFKNAGYDYVQANGCDMRFVTEAPESRESISLNAGHAITDHESFKSFQWPDPGSYDYSRLETVKEDLPAGMKLVVSGPGGVLENAISLVGFERLCMMLIDSPALAEKIFGEIGERLAGYYKICAGYDSVGALISNDDWGFKTQTMFSPEYMRKYVTGWHKKIAQICHQANKPVILHSCGNVGAVMDDIISDIGYDAKHSYEDAIEPVEDFYERFGDKIAVLGGIDLDYLCTASETQIRDRCLKMLERASKRGGYALGTGNSVPHYVPKEKYYAMIDVIRKTKPAV</sequence>
<organism evidence="2 3">
    <name type="scientific">Limihaloglobus sulfuriphilus</name>
    <dbReference type="NCBI Taxonomy" id="1851148"/>
    <lineage>
        <taxon>Bacteria</taxon>
        <taxon>Pseudomonadati</taxon>
        <taxon>Planctomycetota</taxon>
        <taxon>Phycisphaerae</taxon>
        <taxon>Sedimentisphaerales</taxon>
        <taxon>Sedimentisphaeraceae</taxon>
        <taxon>Limihaloglobus</taxon>
    </lineage>
</organism>
<dbReference type="KEGG" id="pbas:SMSP2_02004"/>
<dbReference type="SUPFAM" id="SSF51726">
    <property type="entry name" value="UROD/MetE-like"/>
    <property type="match status" value="1"/>
</dbReference>
<dbReference type="OrthoDB" id="9806656at2"/>
<keyword evidence="3" id="KW-1185">Reference proteome</keyword>
<dbReference type="Gene3D" id="3.20.20.210">
    <property type="match status" value="1"/>
</dbReference>
<dbReference type="PANTHER" id="PTHR47099">
    <property type="entry name" value="METHYLCOBAMIDE:COM METHYLTRANSFERASE MTBA"/>
    <property type="match status" value="1"/>
</dbReference>
<protein>
    <submittedName>
        <fullName evidence="2">Methylcobalamin:coenzyme M methyltransferase</fullName>
    </submittedName>
</protein>
<proteinExistence type="predicted"/>
<dbReference type="InterPro" id="IPR038071">
    <property type="entry name" value="UROD/MetE-like_sf"/>
</dbReference>
<keyword evidence="2" id="KW-0489">Methyltransferase</keyword>
<dbReference type="Proteomes" id="UP000188181">
    <property type="component" value="Chromosome"/>
</dbReference>
<accession>A0A1Q2MH45</accession>
<gene>
    <name evidence="2" type="ORF">SMSP2_02004</name>
</gene>
<dbReference type="Pfam" id="PF01208">
    <property type="entry name" value="URO-D"/>
    <property type="match status" value="1"/>
</dbReference>
<reference evidence="3" key="1">
    <citation type="submission" date="2017-02" db="EMBL/GenBank/DDBJ databases">
        <title>Comparative genomics and description of representatives of a novel lineage of planctomycetes thriving in anoxic sediments.</title>
        <authorList>
            <person name="Spring S."/>
            <person name="Bunk B."/>
            <person name="Sproer C."/>
        </authorList>
    </citation>
    <scope>NUCLEOTIDE SEQUENCE [LARGE SCALE GENOMIC DNA]</scope>
    <source>
        <strain evidence="3">SM-Chi-D1</strain>
    </source>
</reference>
<dbReference type="InterPro" id="IPR000257">
    <property type="entry name" value="Uroporphyrinogen_deCOase"/>
</dbReference>
<dbReference type="GO" id="GO:0004853">
    <property type="term" value="F:uroporphyrinogen decarboxylase activity"/>
    <property type="evidence" value="ECO:0007669"/>
    <property type="project" value="InterPro"/>
</dbReference>
<dbReference type="EMBL" id="CP019646">
    <property type="protein sequence ID" value="AQQ71627.1"/>
    <property type="molecule type" value="Genomic_DNA"/>
</dbReference>